<dbReference type="Proteomes" id="UP000050535">
    <property type="component" value="Unassembled WGS sequence"/>
</dbReference>
<name>A0A0P7GKZ0_9EURY</name>
<gene>
    <name evidence="4" type="ORF">SY89_03383</name>
</gene>
<keyword evidence="5" id="KW-1185">Reference proteome</keyword>
<dbReference type="PANTHER" id="PTHR34473">
    <property type="entry name" value="UPF0699 TRANSMEMBRANE PROTEIN YDBS"/>
    <property type="match status" value="1"/>
</dbReference>
<dbReference type="STRING" id="699431.SY89_03383"/>
<sequence>MSDRNDEPVADEEPSPADAPSTPADGDSQESTADPGTRRPTADDDPQKPTNGEPSSVAAAAGIDDDVLDTPRELASIVRVQWILRSTVGAVVFGAIVAGATLALGAGTDVVPAGRSTAVTAGVGAFLVAALYGVLKAVLLYRSWEYVVRADSLSLRRGVFTHVRTVVPYVRVQHIDTTRSPLERLLGLSTLVVYTAGSRGADVTIPGLTPSGRRRCRPASNGSPSSPRRPTPYDRRG</sequence>
<reference evidence="5" key="1">
    <citation type="submission" date="2013-11" db="EMBL/GenBank/DDBJ databases">
        <authorList>
            <person name="Hoang H.T."/>
            <person name="Killian M.L."/>
            <person name="Madson D.M."/>
            <person name="Arruda P.H.E."/>
            <person name="Sun D."/>
            <person name="Schwartz K.J."/>
            <person name="Yoon K."/>
        </authorList>
    </citation>
    <scope>NUCLEOTIDE SEQUENCE [LARGE SCALE GENOMIC DNA]</scope>
    <source>
        <strain evidence="5">CDK2</strain>
    </source>
</reference>
<dbReference type="PANTHER" id="PTHR34473:SF3">
    <property type="entry name" value="TRANSMEMBRANE PROTEIN-RELATED"/>
    <property type="match status" value="1"/>
</dbReference>
<comment type="caution">
    <text evidence="4">The sequence shown here is derived from an EMBL/GenBank/DDBJ whole genome shotgun (WGS) entry which is preliminary data.</text>
</comment>
<keyword evidence="2" id="KW-0812">Transmembrane</keyword>
<dbReference type="AlphaFoldDB" id="A0A0P7GKZ0"/>
<feature type="transmembrane region" description="Helical" evidence="2">
    <location>
        <begin position="118"/>
        <end position="139"/>
    </location>
</feature>
<dbReference type="EMBL" id="LGUC01000002">
    <property type="protein sequence ID" value="KPN29149.1"/>
    <property type="molecule type" value="Genomic_DNA"/>
</dbReference>
<keyword evidence="2" id="KW-0472">Membrane</keyword>
<feature type="transmembrane region" description="Helical" evidence="2">
    <location>
        <begin position="82"/>
        <end position="106"/>
    </location>
</feature>
<feature type="region of interest" description="Disordered" evidence="1">
    <location>
        <begin position="204"/>
        <end position="237"/>
    </location>
</feature>
<protein>
    <submittedName>
        <fullName evidence="4">Bacterial membrane flanked domain protein</fullName>
    </submittedName>
</protein>
<proteinExistence type="predicted"/>
<dbReference type="InterPro" id="IPR005182">
    <property type="entry name" value="YdbS-like_PH"/>
</dbReference>
<accession>A0A0P7GKZ0</accession>
<evidence type="ECO:0000313" key="5">
    <source>
        <dbReference type="Proteomes" id="UP000050535"/>
    </source>
</evidence>
<evidence type="ECO:0000313" key="4">
    <source>
        <dbReference type="EMBL" id="KPN29149.1"/>
    </source>
</evidence>
<dbReference type="PATRIC" id="fig|699431.3.peg.3472"/>
<organism evidence="4 5">
    <name type="scientific">Halolamina pelagica</name>
    <dbReference type="NCBI Taxonomy" id="699431"/>
    <lineage>
        <taxon>Archaea</taxon>
        <taxon>Methanobacteriati</taxon>
        <taxon>Methanobacteriota</taxon>
        <taxon>Stenosarchaea group</taxon>
        <taxon>Halobacteria</taxon>
        <taxon>Halobacteriales</taxon>
        <taxon>Haloferacaceae</taxon>
    </lineage>
</organism>
<evidence type="ECO:0000256" key="2">
    <source>
        <dbReference type="SAM" id="Phobius"/>
    </source>
</evidence>
<feature type="compositionally biased region" description="Basic and acidic residues" evidence="1">
    <location>
        <begin position="36"/>
        <end position="47"/>
    </location>
</feature>
<evidence type="ECO:0000259" key="3">
    <source>
        <dbReference type="Pfam" id="PF03703"/>
    </source>
</evidence>
<feature type="region of interest" description="Disordered" evidence="1">
    <location>
        <begin position="1"/>
        <end position="63"/>
    </location>
</feature>
<evidence type="ECO:0000256" key="1">
    <source>
        <dbReference type="SAM" id="MobiDB-lite"/>
    </source>
</evidence>
<feature type="domain" description="YdbS-like PH" evidence="3">
    <location>
        <begin position="141"/>
        <end position="208"/>
    </location>
</feature>
<keyword evidence="2" id="KW-1133">Transmembrane helix</keyword>
<dbReference type="Pfam" id="PF03703">
    <property type="entry name" value="bPH_2"/>
    <property type="match status" value="1"/>
</dbReference>
<feature type="compositionally biased region" description="Low complexity" evidence="1">
    <location>
        <begin position="16"/>
        <end position="26"/>
    </location>
</feature>